<proteinExistence type="predicted"/>
<comment type="caution">
    <text evidence="1">The sequence shown here is derived from an EMBL/GenBank/DDBJ whole genome shotgun (WGS) entry which is preliminary data.</text>
</comment>
<dbReference type="Proteomes" id="UP001057402">
    <property type="component" value="Chromosome 8"/>
</dbReference>
<evidence type="ECO:0000313" key="1">
    <source>
        <dbReference type="EMBL" id="KAI4330823.1"/>
    </source>
</evidence>
<sequence>MLMQCFEWKRDVVKTKFFHGGGVLAVAGMVFMFKKKEAEERAAADRAAAERPAATNVQMNVIVNRDD</sequence>
<reference evidence="2" key="1">
    <citation type="journal article" date="2023" name="Front. Plant Sci.">
        <title>Chromosomal-level genome assembly of Melastoma candidum provides insights into trichome evolution.</title>
        <authorList>
            <person name="Zhong Y."/>
            <person name="Wu W."/>
            <person name="Sun C."/>
            <person name="Zou P."/>
            <person name="Liu Y."/>
            <person name="Dai S."/>
            <person name="Zhou R."/>
        </authorList>
    </citation>
    <scope>NUCLEOTIDE SEQUENCE [LARGE SCALE GENOMIC DNA]</scope>
</reference>
<keyword evidence="2" id="KW-1185">Reference proteome</keyword>
<name>A0ACB9N2L2_9MYRT</name>
<organism evidence="1 2">
    <name type="scientific">Melastoma candidum</name>
    <dbReference type="NCBI Taxonomy" id="119954"/>
    <lineage>
        <taxon>Eukaryota</taxon>
        <taxon>Viridiplantae</taxon>
        <taxon>Streptophyta</taxon>
        <taxon>Embryophyta</taxon>
        <taxon>Tracheophyta</taxon>
        <taxon>Spermatophyta</taxon>
        <taxon>Magnoliopsida</taxon>
        <taxon>eudicotyledons</taxon>
        <taxon>Gunneridae</taxon>
        <taxon>Pentapetalae</taxon>
        <taxon>rosids</taxon>
        <taxon>malvids</taxon>
        <taxon>Myrtales</taxon>
        <taxon>Melastomataceae</taxon>
        <taxon>Melastomatoideae</taxon>
        <taxon>Melastomateae</taxon>
        <taxon>Melastoma</taxon>
    </lineage>
</organism>
<dbReference type="EMBL" id="CM042887">
    <property type="protein sequence ID" value="KAI4330823.1"/>
    <property type="molecule type" value="Genomic_DNA"/>
</dbReference>
<evidence type="ECO:0000313" key="2">
    <source>
        <dbReference type="Proteomes" id="UP001057402"/>
    </source>
</evidence>
<protein>
    <submittedName>
        <fullName evidence="1">Uncharacterized protein</fullName>
    </submittedName>
</protein>
<gene>
    <name evidence="1" type="ORF">MLD38_029071</name>
</gene>
<accession>A0ACB9N2L2</accession>